<dbReference type="UniPathway" id="UPA00094"/>
<dbReference type="Pfam" id="PF00109">
    <property type="entry name" value="ketoacyl-synt"/>
    <property type="match status" value="1"/>
</dbReference>
<dbReference type="GO" id="GO:0004315">
    <property type="term" value="F:3-oxoacyl-[acyl-carrier-protein] synthase activity"/>
    <property type="evidence" value="ECO:0007669"/>
    <property type="project" value="UniProtKB-UniRule"/>
</dbReference>
<comment type="pathway">
    <text evidence="1 14">Lipid metabolism; fatty acid biosynthesis.</text>
</comment>
<feature type="active site" description="For beta-ketoacyl synthase activity" evidence="15">
    <location>
        <position position="161"/>
    </location>
</feature>
<dbReference type="GO" id="GO:0006633">
    <property type="term" value="P:fatty acid biosynthetic process"/>
    <property type="evidence" value="ECO:0007669"/>
    <property type="project" value="UniProtKB-UniRule"/>
</dbReference>
<evidence type="ECO:0000256" key="4">
    <source>
        <dbReference type="ARBA" id="ARBA00014657"/>
    </source>
</evidence>
<dbReference type="OrthoDB" id="9808669at2"/>
<dbReference type="InterPro" id="IPR014030">
    <property type="entry name" value="Ketoacyl_synth_N"/>
</dbReference>
<evidence type="ECO:0000256" key="5">
    <source>
        <dbReference type="ARBA" id="ARBA00022516"/>
    </source>
</evidence>
<organism evidence="18 19">
    <name type="scientific">Exiguobacterium aurantiacum</name>
    <dbReference type="NCBI Taxonomy" id="33987"/>
    <lineage>
        <taxon>Bacteria</taxon>
        <taxon>Bacillati</taxon>
        <taxon>Bacillota</taxon>
        <taxon>Bacilli</taxon>
        <taxon>Bacillales</taxon>
        <taxon>Bacillales Family XII. Incertae Sedis</taxon>
        <taxon>Exiguobacterium</taxon>
    </lineage>
</organism>
<evidence type="ECO:0000256" key="16">
    <source>
        <dbReference type="RuleBase" id="RU003694"/>
    </source>
</evidence>
<comment type="catalytic activity">
    <reaction evidence="13 14">
        <text>a fatty acyl-[ACP] + malonyl-[ACP] + H(+) = a 3-oxoacyl-[ACP] + holo-[ACP] + CO2</text>
        <dbReference type="Rhea" id="RHEA:22836"/>
        <dbReference type="Rhea" id="RHEA-COMP:9623"/>
        <dbReference type="Rhea" id="RHEA-COMP:9685"/>
        <dbReference type="Rhea" id="RHEA-COMP:9916"/>
        <dbReference type="Rhea" id="RHEA-COMP:14125"/>
        <dbReference type="ChEBI" id="CHEBI:15378"/>
        <dbReference type="ChEBI" id="CHEBI:16526"/>
        <dbReference type="ChEBI" id="CHEBI:64479"/>
        <dbReference type="ChEBI" id="CHEBI:78449"/>
        <dbReference type="ChEBI" id="CHEBI:78776"/>
        <dbReference type="ChEBI" id="CHEBI:138651"/>
    </reaction>
</comment>
<dbReference type="FunFam" id="3.40.47.10:FF:000009">
    <property type="entry name" value="3-oxoacyl-[acyl-carrier-protein] synthase 2"/>
    <property type="match status" value="1"/>
</dbReference>
<evidence type="ECO:0000256" key="10">
    <source>
        <dbReference type="ARBA" id="ARBA00023315"/>
    </source>
</evidence>
<dbReference type="InterPro" id="IPR014031">
    <property type="entry name" value="Ketoacyl_synth_C"/>
</dbReference>
<keyword evidence="10 14" id="KW-0012">Acyltransferase</keyword>
<sequence length="410" mass="43403">MKRVVITGLGVVSPLSNDVTEMWARLLNGENAVDTLTKIDIDQYPAKVGAEVKSWDISHLVEPKEIRKMDSFIQYSILAADAAHKDSGLDVSAIPNQVGTWIGSGIGGVETIDKQSTVLHERGPRRISPFFIPMMIPNMASGQVSIYLGAKGPSNCSVTACASGTNSIGEAFRVIQRGDALAMFAGGAEAPITPLSFAGFCANKALSTNPDPETACRPFDENRDGFIMGEGAGVLVLEEYEHAKARGAKIYAEVVGYGMSSDAYHITAPSPEAEGGSKAMSEALRDAGIRPEDVQYINAHGTSTPLNDMLETKAIRNVFGEHADKLAVNSSKSMIGHLLGAAGGVEAVITALSIHEGKIHPTIHCASPAADCDLDYVREGNRELDIQYALSNSLGFGGHNATLAFAKVTD</sequence>
<dbReference type="NCBIfam" id="TIGR03150">
    <property type="entry name" value="fabF"/>
    <property type="match status" value="1"/>
</dbReference>
<reference evidence="18 19" key="1">
    <citation type="submission" date="2018-06" db="EMBL/GenBank/DDBJ databases">
        <authorList>
            <consortium name="Pathogen Informatics"/>
            <person name="Doyle S."/>
        </authorList>
    </citation>
    <scope>NUCLEOTIDE SEQUENCE [LARGE SCALE GENOMIC DNA]</scope>
    <source>
        <strain evidence="18 19">NCTC13163</strain>
    </source>
</reference>
<dbReference type="PANTHER" id="PTHR11712:SF336">
    <property type="entry name" value="3-OXOACYL-[ACYL-CARRIER-PROTEIN] SYNTHASE, MITOCHONDRIAL"/>
    <property type="match status" value="1"/>
</dbReference>
<dbReference type="Gene3D" id="3.40.47.10">
    <property type="match status" value="1"/>
</dbReference>
<comment type="function">
    <text evidence="11 14">Involved in the type II fatty acid elongation cycle. Catalyzes the elongation of a wide range of acyl-ACP by the addition of two carbons from malonyl-ACP to an acyl acceptor. Can efficiently catalyze the conversion of palmitoleoyl-ACP (cis-hexadec-9-enoyl-ACP) to cis-vaccenoyl-ACP (cis-octadec-11-enoyl-ACP), an essential step in the thermal regulation of fatty acid composition.</text>
</comment>
<dbReference type="PROSITE" id="PS52004">
    <property type="entry name" value="KS3_2"/>
    <property type="match status" value="1"/>
</dbReference>
<evidence type="ECO:0000256" key="11">
    <source>
        <dbReference type="ARBA" id="ARBA00024006"/>
    </source>
</evidence>
<comment type="similarity">
    <text evidence="2 14 16">Belongs to the thiolase-like superfamily. Beta-ketoacyl-ACP synthases family.</text>
</comment>
<evidence type="ECO:0000256" key="7">
    <source>
        <dbReference type="ARBA" id="ARBA00022832"/>
    </source>
</evidence>
<proteinExistence type="inferred from homology"/>
<evidence type="ECO:0000256" key="8">
    <source>
        <dbReference type="ARBA" id="ARBA00023098"/>
    </source>
</evidence>
<dbReference type="Proteomes" id="UP000254060">
    <property type="component" value="Unassembled WGS sequence"/>
</dbReference>
<dbReference type="PANTHER" id="PTHR11712">
    <property type="entry name" value="POLYKETIDE SYNTHASE-RELATED"/>
    <property type="match status" value="1"/>
</dbReference>
<evidence type="ECO:0000313" key="18">
    <source>
        <dbReference type="EMBL" id="STO08657.1"/>
    </source>
</evidence>
<name>A0A377FV17_9BACL</name>
<dbReference type="InterPro" id="IPR017568">
    <property type="entry name" value="3-oxoacyl-ACP_synth-2"/>
</dbReference>
<keyword evidence="8" id="KW-0443">Lipid metabolism</keyword>
<dbReference type="AlphaFoldDB" id="A0A377FV17"/>
<dbReference type="SMART" id="SM00825">
    <property type="entry name" value="PKS_KS"/>
    <property type="match status" value="1"/>
</dbReference>
<accession>A0A377FV17</accession>
<evidence type="ECO:0000256" key="3">
    <source>
        <dbReference type="ARBA" id="ARBA00012356"/>
    </source>
</evidence>
<dbReference type="NCBIfam" id="NF005589">
    <property type="entry name" value="PRK07314.1"/>
    <property type="match status" value="1"/>
</dbReference>
<dbReference type="InterPro" id="IPR016039">
    <property type="entry name" value="Thiolase-like"/>
</dbReference>
<dbReference type="STRING" id="1397694.GCA_000702585_02523"/>
<evidence type="ECO:0000256" key="13">
    <source>
        <dbReference type="ARBA" id="ARBA00047659"/>
    </source>
</evidence>
<keyword evidence="7" id="KW-0276">Fatty acid metabolism</keyword>
<evidence type="ECO:0000256" key="12">
    <source>
        <dbReference type="ARBA" id="ARBA00047318"/>
    </source>
</evidence>
<dbReference type="InterPro" id="IPR020841">
    <property type="entry name" value="PKS_Beta-ketoAc_synthase_dom"/>
</dbReference>
<keyword evidence="9 14" id="KW-0275">Fatty acid biosynthesis</keyword>
<evidence type="ECO:0000256" key="9">
    <source>
        <dbReference type="ARBA" id="ARBA00023160"/>
    </source>
</evidence>
<protein>
    <recommendedName>
        <fullName evidence="4 14">3-oxoacyl-[acyl-carrier-protein] synthase 2</fullName>
        <ecNumber evidence="3 14">2.3.1.179</ecNumber>
    </recommendedName>
</protein>
<evidence type="ECO:0000256" key="2">
    <source>
        <dbReference type="ARBA" id="ARBA00008467"/>
    </source>
</evidence>
<dbReference type="SUPFAM" id="SSF53901">
    <property type="entry name" value="Thiolase-like"/>
    <property type="match status" value="2"/>
</dbReference>
<dbReference type="Pfam" id="PF02801">
    <property type="entry name" value="Ketoacyl-synt_C"/>
    <property type="match status" value="1"/>
</dbReference>
<keyword evidence="5 14" id="KW-0444">Lipid biosynthesis</keyword>
<dbReference type="EC" id="2.3.1.179" evidence="3 14"/>
<dbReference type="PIRSF" id="PIRSF000447">
    <property type="entry name" value="KAS_II"/>
    <property type="match status" value="1"/>
</dbReference>
<dbReference type="EMBL" id="UGGP01000001">
    <property type="protein sequence ID" value="STO08657.1"/>
    <property type="molecule type" value="Genomic_DNA"/>
</dbReference>
<dbReference type="GO" id="GO:0005829">
    <property type="term" value="C:cytosol"/>
    <property type="evidence" value="ECO:0007669"/>
    <property type="project" value="TreeGrafter"/>
</dbReference>
<comment type="catalytic activity">
    <reaction evidence="12 14">
        <text>(9Z)-hexadecenoyl-[ACP] + malonyl-[ACP] + H(+) = 3-oxo-(11Z)-octadecenoyl-[ACP] + holo-[ACP] + CO2</text>
        <dbReference type="Rhea" id="RHEA:55040"/>
        <dbReference type="Rhea" id="RHEA-COMP:9623"/>
        <dbReference type="Rhea" id="RHEA-COMP:9685"/>
        <dbReference type="Rhea" id="RHEA-COMP:10800"/>
        <dbReference type="Rhea" id="RHEA-COMP:14074"/>
        <dbReference type="ChEBI" id="CHEBI:15378"/>
        <dbReference type="ChEBI" id="CHEBI:16526"/>
        <dbReference type="ChEBI" id="CHEBI:64479"/>
        <dbReference type="ChEBI" id="CHEBI:78449"/>
        <dbReference type="ChEBI" id="CHEBI:83989"/>
        <dbReference type="ChEBI" id="CHEBI:138538"/>
        <dbReference type="EC" id="2.3.1.179"/>
    </reaction>
</comment>
<dbReference type="CDD" id="cd00834">
    <property type="entry name" value="KAS_I_II"/>
    <property type="match status" value="1"/>
</dbReference>
<evidence type="ECO:0000256" key="15">
    <source>
        <dbReference type="PIRSR" id="PIRSR000447-1"/>
    </source>
</evidence>
<dbReference type="RefSeq" id="WP_024369923.1">
    <property type="nucleotide sequence ID" value="NZ_UGGP01000001.1"/>
</dbReference>
<evidence type="ECO:0000259" key="17">
    <source>
        <dbReference type="PROSITE" id="PS52004"/>
    </source>
</evidence>
<evidence type="ECO:0000313" key="19">
    <source>
        <dbReference type="Proteomes" id="UP000254060"/>
    </source>
</evidence>
<feature type="domain" description="Ketosynthase family 3 (KS3)" evidence="17">
    <location>
        <begin position="1"/>
        <end position="407"/>
    </location>
</feature>
<evidence type="ECO:0000256" key="6">
    <source>
        <dbReference type="ARBA" id="ARBA00022679"/>
    </source>
</evidence>
<gene>
    <name evidence="18" type="primary">fabF</name>
    <name evidence="18" type="ORF">NCTC13163_02031</name>
</gene>
<evidence type="ECO:0000256" key="1">
    <source>
        <dbReference type="ARBA" id="ARBA00005194"/>
    </source>
</evidence>
<evidence type="ECO:0000256" key="14">
    <source>
        <dbReference type="PIRNR" id="PIRNR000447"/>
    </source>
</evidence>
<dbReference type="InterPro" id="IPR000794">
    <property type="entry name" value="Beta-ketoacyl_synthase"/>
</dbReference>
<keyword evidence="6 14" id="KW-0808">Transferase</keyword>